<evidence type="ECO:0000313" key="2">
    <source>
        <dbReference type="Proteomes" id="UP001558850"/>
    </source>
</evidence>
<name>A0ACC6TXD8_9BURK</name>
<comment type="caution">
    <text evidence="1">The sequence shown here is derived from an EMBL/GenBank/DDBJ whole genome shotgun (WGS) entry which is preliminary data.</text>
</comment>
<sequence>MRQIASKAQENVATAMNIKQPSVSKIKNRVDMYLSTLRSYVEAVGGKLELTVKLPARPPVRVENLVDLARRAVRLSGWRVGFRRRLA</sequence>
<evidence type="ECO:0000313" key="1">
    <source>
        <dbReference type="EMBL" id="MEX3932095.1"/>
    </source>
</evidence>
<reference evidence="1" key="1">
    <citation type="submission" date="2024-07" db="EMBL/GenBank/DDBJ databases">
        <title>A survey of Mimosa microsymbionts across Brazilian biomes reveals a high diversity of Paraburkholderia nodulating endemic species, but also that Cupriavidus is common as a symbiont of widespread species.</title>
        <authorList>
            <person name="Rouws L."/>
            <person name="Barauna A."/>
            <person name="Beukes C."/>
            <person name="Rouws J.R.C."/>
            <person name="De Faria S.M."/>
            <person name="Gross E."/>
            <person name="Bueno Dos Reis Junior F."/>
            <person name="Simon M.F."/>
            <person name="Maluk M."/>
            <person name="Odee D.W."/>
            <person name="Kenicer G."/>
            <person name="Young J.P.W."/>
            <person name="Reis V.M."/>
            <person name="Zilli J."/>
            <person name="James E.K."/>
        </authorList>
    </citation>
    <scope>NUCLEOTIDE SEQUENCE</scope>
    <source>
        <strain evidence="1">EG181B</strain>
    </source>
</reference>
<gene>
    <name evidence="1" type="ORF">AB4Y32_09840</name>
</gene>
<accession>A0ACC6TXD8</accession>
<dbReference type="Proteomes" id="UP001558850">
    <property type="component" value="Unassembled WGS sequence"/>
</dbReference>
<organism evidence="1 2">
    <name type="scientific">Paraburkholderia phymatum</name>
    <dbReference type="NCBI Taxonomy" id="148447"/>
    <lineage>
        <taxon>Bacteria</taxon>
        <taxon>Pseudomonadati</taxon>
        <taxon>Pseudomonadota</taxon>
        <taxon>Betaproteobacteria</taxon>
        <taxon>Burkholderiales</taxon>
        <taxon>Burkholderiaceae</taxon>
        <taxon>Paraburkholderia</taxon>
    </lineage>
</organism>
<dbReference type="EMBL" id="JBFRCH010000004">
    <property type="protein sequence ID" value="MEX3932095.1"/>
    <property type="molecule type" value="Genomic_DNA"/>
</dbReference>
<protein>
    <submittedName>
        <fullName evidence="1">Transcriptional regulator</fullName>
    </submittedName>
</protein>
<keyword evidence="2" id="KW-1185">Reference proteome</keyword>
<proteinExistence type="predicted"/>